<dbReference type="KEGG" id="pdg:BCM40_12945"/>
<dbReference type="Pfam" id="PF00082">
    <property type="entry name" value="Peptidase_S8"/>
    <property type="match status" value="1"/>
</dbReference>
<dbReference type="InterPro" id="IPR037045">
    <property type="entry name" value="S8pro/Inhibitor_I9_sf"/>
</dbReference>
<proteinExistence type="inferred from homology"/>
<feature type="active site" description="Charge relay system" evidence="5 6">
    <location>
        <position position="372"/>
    </location>
</feature>
<dbReference type="PROSITE" id="PS00137">
    <property type="entry name" value="SUBTILASE_HIS"/>
    <property type="match status" value="1"/>
</dbReference>
<sequence>MTVKKLLTHMMVAAVALSGFAASIAPTPTNAMVVSEQAQPTARYMVGTKAGTQGIEQAIQQLGGSIVDEWTFINTYLVEIDPSKASSIQSVPGVVFINQDEKVVENKGSSKTSDDKLIANVYQSVITSDKVVKKGITGKGVTVAVVDSGIANGAQSDFRKRVSANAKFSTAGNMSDSFGHGTHVASILGGDGTQSNGAYPGVAPGVNIVNVKVSDDEGKAGEQNLVEGLEWIYDNHKKYNIRVVNISNQIATQQNYKESATNAAVELLWHKGIVVVVSAGNQGGTSCSTCYAPANDPFVITVGSIDDKGTKDTADDSLKNWSSNGLTSEGFSKPEVVAPGSKITAYMPKGDLRGLKPENVVSNDYFTMGGTSMSTPMVSGIVALMLEQNPNLTPDQVKWILKNTTRSYGKQPAGSAGLVTADAAVFFNPSNIPANVAQNFELSSLITAAVDDDVNLDTPDSWSNIAWRNVSWSNIAWRNIAWRNNFD</sequence>
<dbReference type="OrthoDB" id="9798386at2"/>
<dbReference type="PRINTS" id="PR00723">
    <property type="entry name" value="SUBTILISIN"/>
</dbReference>
<feature type="active site" description="Charge relay system" evidence="5 6">
    <location>
        <position position="180"/>
    </location>
</feature>
<dbReference type="PROSITE" id="PS00138">
    <property type="entry name" value="SUBTILASE_SER"/>
    <property type="match status" value="1"/>
</dbReference>
<evidence type="ECO:0000256" key="2">
    <source>
        <dbReference type="ARBA" id="ARBA00022670"/>
    </source>
</evidence>
<feature type="signal peptide" evidence="7">
    <location>
        <begin position="1"/>
        <end position="21"/>
    </location>
</feature>
<keyword evidence="7" id="KW-0732">Signal</keyword>
<keyword evidence="4 6" id="KW-0720">Serine protease</keyword>
<evidence type="ECO:0000313" key="10">
    <source>
        <dbReference type="Proteomes" id="UP000092495"/>
    </source>
</evidence>
<evidence type="ECO:0000256" key="1">
    <source>
        <dbReference type="ARBA" id="ARBA00011073"/>
    </source>
</evidence>
<dbReference type="InterPro" id="IPR036852">
    <property type="entry name" value="Peptidase_S8/S53_dom_sf"/>
</dbReference>
<dbReference type="PANTHER" id="PTHR43806">
    <property type="entry name" value="PEPTIDASE S8"/>
    <property type="match status" value="1"/>
</dbReference>
<keyword evidence="3 6" id="KW-0378">Hydrolase</keyword>
<dbReference type="SUPFAM" id="SSF52743">
    <property type="entry name" value="Subtilisin-like"/>
    <property type="match status" value="1"/>
</dbReference>
<evidence type="ECO:0000256" key="6">
    <source>
        <dbReference type="PROSITE-ProRule" id="PRU01240"/>
    </source>
</evidence>
<keyword evidence="10" id="KW-1185">Reference proteome</keyword>
<dbReference type="RefSeq" id="WP_065527168.1">
    <property type="nucleotide sequence ID" value="NZ_CP016543.2"/>
</dbReference>
<organism evidence="9 10">
    <name type="scientific">Planococcus donghaensis</name>
    <dbReference type="NCBI Taxonomy" id="414778"/>
    <lineage>
        <taxon>Bacteria</taxon>
        <taxon>Bacillati</taxon>
        <taxon>Bacillota</taxon>
        <taxon>Bacilli</taxon>
        <taxon>Bacillales</taxon>
        <taxon>Caryophanaceae</taxon>
        <taxon>Planococcus</taxon>
    </lineage>
</organism>
<comment type="similarity">
    <text evidence="1 6">Belongs to the peptidase S8 family.</text>
</comment>
<dbReference type="GO" id="GO:0006508">
    <property type="term" value="P:proteolysis"/>
    <property type="evidence" value="ECO:0007669"/>
    <property type="project" value="UniProtKB-KW"/>
</dbReference>
<dbReference type="InterPro" id="IPR023828">
    <property type="entry name" value="Peptidase_S8_Ser-AS"/>
</dbReference>
<accession>A0A1C7ELI5</accession>
<dbReference type="Proteomes" id="UP000092495">
    <property type="component" value="Chromosome"/>
</dbReference>
<keyword evidence="2 6" id="KW-0645">Protease</keyword>
<evidence type="ECO:0000259" key="8">
    <source>
        <dbReference type="Pfam" id="PF00082"/>
    </source>
</evidence>
<evidence type="ECO:0000256" key="3">
    <source>
        <dbReference type="ARBA" id="ARBA00022801"/>
    </source>
</evidence>
<evidence type="ECO:0000256" key="5">
    <source>
        <dbReference type="PIRSR" id="PIRSR615500-1"/>
    </source>
</evidence>
<dbReference type="PANTHER" id="PTHR43806:SF11">
    <property type="entry name" value="CEREVISIN-RELATED"/>
    <property type="match status" value="1"/>
</dbReference>
<dbReference type="InterPro" id="IPR015500">
    <property type="entry name" value="Peptidase_S8_subtilisin-rel"/>
</dbReference>
<dbReference type="InterPro" id="IPR050131">
    <property type="entry name" value="Peptidase_S8_subtilisin-like"/>
</dbReference>
<feature type="chain" id="PRO_5039099134" evidence="7">
    <location>
        <begin position="22"/>
        <end position="487"/>
    </location>
</feature>
<dbReference type="EMBL" id="CP016543">
    <property type="protein sequence ID" value="ANU24202.1"/>
    <property type="molecule type" value="Genomic_DNA"/>
</dbReference>
<dbReference type="SUPFAM" id="SSF54897">
    <property type="entry name" value="Protease propeptides/inhibitors"/>
    <property type="match status" value="1"/>
</dbReference>
<evidence type="ECO:0000256" key="7">
    <source>
        <dbReference type="SAM" id="SignalP"/>
    </source>
</evidence>
<dbReference type="Gene3D" id="3.40.50.200">
    <property type="entry name" value="Peptidase S8/S53 domain"/>
    <property type="match status" value="1"/>
</dbReference>
<dbReference type="AlphaFoldDB" id="A0A1C7ELI5"/>
<dbReference type="InterPro" id="IPR022398">
    <property type="entry name" value="Peptidase_S8_His-AS"/>
</dbReference>
<protein>
    <submittedName>
        <fullName evidence="9">Peptidase S8</fullName>
    </submittedName>
</protein>
<dbReference type="InterPro" id="IPR000209">
    <property type="entry name" value="Peptidase_S8/S53_dom"/>
</dbReference>
<name>A0A1C7ELI5_9BACL</name>
<evidence type="ECO:0000256" key="4">
    <source>
        <dbReference type="ARBA" id="ARBA00022825"/>
    </source>
</evidence>
<feature type="domain" description="Peptidase S8/S53" evidence="8">
    <location>
        <begin position="138"/>
        <end position="408"/>
    </location>
</feature>
<gene>
    <name evidence="9" type="ORF">BCM40_12945</name>
</gene>
<dbReference type="Gene3D" id="3.30.70.80">
    <property type="entry name" value="Peptidase S8 propeptide/proteinase inhibitor I9"/>
    <property type="match status" value="1"/>
</dbReference>
<feature type="active site" description="Charge relay system" evidence="5 6">
    <location>
        <position position="147"/>
    </location>
</feature>
<dbReference type="PROSITE" id="PS51892">
    <property type="entry name" value="SUBTILASE"/>
    <property type="match status" value="1"/>
</dbReference>
<dbReference type="GO" id="GO:0004252">
    <property type="term" value="F:serine-type endopeptidase activity"/>
    <property type="evidence" value="ECO:0007669"/>
    <property type="project" value="UniProtKB-UniRule"/>
</dbReference>
<dbReference type="CDD" id="cd07487">
    <property type="entry name" value="Peptidases_S8_1"/>
    <property type="match status" value="1"/>
</dbReference>
<reference evidence="9" key="1">
    <citation type="submission" date="2016-10" db="EMBL/GenBank/DDBJ databases">
        <authorList>
            <person name="See-Too W.S."/>
        </authorList>
    </citation>
    <scope>NUCLEOTIDE SEQUENCE</scope>
    <source>
        <strain evidence="9">DSM 22276</strain>
    </source>
</reference>
<evidence type="ECO:0000313" key="9">
    <source>
        <dbReference type="EMBL" id="ANU24202.1"/>
    </source>
</evidence>